<gene>
    <name evidence="1" type="ORF">OG626_06840</name>
</gene>
<dbReference type="EMBL" id="CP109535">
    <property type="protein sequence ID" value="WTY94637.1"/>
    <property type="molecule type" value="Genomic_DNA"/>
</dbReference>
<sequence length="73" mass="7004">MTSSTRPPAVPGTDARVPAWLTAATGLCSGVATVVLALTGHAEAAAAVGVAGGAVAGGVQVTVNVQRRPPGQE</sequence>
<reference evidence="1" key="1">
    <citation type="submission" date="2022-10" db="EMBL/GenBank/DDBJ databases">
        <title>The complete genomes of actinobacterial strains from the NBC collection.</title>
        <authorList>
            <person name="Joergensen T.S."/>
            <person name="Alvarez Arevalo M."/>
            <person name="Sterndorff E.B."/>
            <person name="Faurdal D."/>
            <person name="Vuksanovic O."/>
            <person name="Mourched A.-S."/>
            <person name="Charusanti P."/>
            <person name="Shaw S."/>
            <person name="Blin K."/>
            <person name="Weber T."/>
        </authorList>
    </citation>
    <scope>NUCLEOTIDE SEQUENCE</scope>
    <source>
        <strain evidence="1">NBC_01401</strain>
    </source>
</reference>
<dbReference type="AlphaFoldDB" id="A0AAU3GUE2"/>
<evidence type="ECO:0000313" key="1">
    <source>
        <dbReference type="EMBL" id="WTY94637.1"/>
    </source>
</evidence>
<protein>
    <recommendedName>
        <fullName evidence="2">Holin</fullName>
    </recommendedName>
</protein>
<organism evidence="1">
    <name type="scientific">Streptomyces sp. NBC_01401</name>
    <dbReference type="NCBI Taxonomy" id="2903854"/>
    <lineage>
        <taxon>Bacteria</taxon>
        <taxon>Bacillati</taxon>
        <taxon>Actinomycetota</taxon>
        <taxon>Actinomycetes</taxon>
        <taxon>Kitasatosporales</taxon>
        <taxon>Streptomycetaceae</taxon>
        <taxon>Streptomyces</taxon>
    </lineage>
</organism>
<proteinExistence type="predicted"/>
<evidence type="ECO:0008006" key="2">
    <source>
        <dbReference type="Google" id="ProtNLM"/>
    </source>
</evidence>
<name>A0AAU3GUE2_9ACTN</name>
<accession>A0AAU3GUE2</accession>